<keyword evidence="3" id="KW-1185">Reference proteome</keyword>
<dbReference type="STRING" id="100787.A0A0G4LIF0"/>
<dbReference type="AlphaFoldDB" id="A0A0G4LIF0"/>
<name>A0A0G4LIF0_VERLO</name>
<feature type="region of interest" description="Disordered" evidence="1">
    <location>
        <begin position="491"/>
        <end position="536"/>
    </location>
</feature>
<feature type="region of interest" description="Disordered" evidence="1">
    <location>
        <begin position="218"/>
        <end position="283"/>
    </location>
</feature>
<feature type="region of interest" description="Disordered" evidence="1">
    <location>
        <begin position="1"/>
        <end position="78"/>
    </location>
</feature>
<organism evidence="2 3">
    <name type="scientific">Verticillium longisporum</name>
    <name type="common">Verticillium dahliae var. longisporum</name>
    <dbReference type="NCBI Taxonomy" id="100787"/>
    <lineage>
        <taxon>Eukaryota</taxon>
        <taxon>Fungi</taxon>
        <taxon>Dikarya</taxon>
        <taxon>Ascomycota</taxon>
        <taxon>Pezizomycotina</taxon>
        <taxon>Sordariomycetes</taxon>
        <taxon>Hypocreomycetidae</taxon>
        <taxon>Glomerellales</taxon>
        <taxon>Plectosphaerellaceae</taxon>
        <taxon>Verticillium</taxon>
    </lineage>
</organism>
<sequence>MSDTEQPAESASATPTPTPKPTPQKGKGRGRGRKSAAATKKATAAAIAAANAAAGPKKTIGGRRGRTKQFDDDKTQASYERQRELKAYYNELASVIKPALADLADRQIEAMKEDADYHKRVPEYQVLIKELNARLDAEVNKAARRRVISTNAELKFNEEKTQAYHSIFKAADRAFEAEYHELLSDSEYLTAPNRLYNPASASTVRFLEHHRDIQRNAAQELDPMANQDNSRNYLSDPWADDDDDQRRTRRRIPPMRMHTLGGPQSGRGSSRLTISAPEDEGDDVDSVRAMWHRRPQQTFSPSAPSHPSMNSPGHLSPVLRPPEYADDSRRPKRRKLDSDRIAPSFKGFRYGRYGQVEPGELTMEIVSCDGGLFANESSYAYENILKNDPTVYCTKSSKCNIVLRHQGATVFSLKELVIKAPGSCNYSSPVREGMIFVSMNQDDLLTRTTQYQIQYAPPRSGRTRDPRALAPIISIRHNDDGTTVTRTRLRTRPLHNYSDDEEDNQSTAQMPPDFATDPPPFNITTECDEEESDEPMTNMFYRRPPNRIGSLPFESDGSDEGNPFAQDEYGLVDAWSPAARRRDTQNMTLAEAANAHQQAAHEASAGGSDLMVPHAKFFIEKDKSKCTIRFDPPVSGRFILLKMWSPHRESSSNIDIQAVIAKGFAGPRYFPSVELR</sequence>
<evidence type="ECO:0000256" key="1">
    <source>
        <dbReference type="SAM" id="MobiDB-lite"/>
    </source>
</evidence>
<feature type="compositionally biased region" description="Polar residues" evidence="1">
    <location>
        <begin position="296"/>
        <end position="313"/>
    </location>
</feature>
<accession>A0A0G4LIF0</accession>
<dbReference type="Proteomes" id="UP000044602">
    <property type="component" value="Unassembled WGS sequence"/>
</dbReference>
<proteinExistence type="predicted"/>
<evidence type="ECO:0000313" key="2">
    <source>
        <dbReference type="EMBL" id="CRK21792.1"/>
    </source>
</evidence>
<feature type="compositionally biased region" description="Low complexity" evidence="1">
    <location>
        <begin position="35"/>
        <end position="59"/>
    </location>
</feature>
<evidence type="ECO:0000313" key="3">
    <source>
        <dbReference type="Proteomes" id="UP000044602"/>
    </source>
</evidence>
<feature type="compositionally biased region" description="Basic and acidic residues" evidence="1">
    <location>
        <begin position="68"/>
        <end position="78"/>
    </location>
</feature>
<protein>
    <submittedName>
        <fullName evidence="2">Uncharacterized protein</fullName>
    </submittedName>
</protein>
<reference evidence="2 3" key="1">
    <citation type="submission" date="2015-05" db="EMBL/GenBank/DDBJ databases">
        <authorList>
            <person name="Wang D.B."/>
            <person name="Wang M."/>
        </authorList>
    </citation>
    <scope>NUCLEOTIDE SEQUENCE [LARGE SCALE GENOMIC DNA]</scope>
    <source>
        <strain evidence="2">VL1</strain>
    </source>
</reference>
<feature type="region of interest" description="Disordered" evidence="1">
    <location>
        <begin position="295"/>
        <end position="338"/>
    </location>
</feature>
<gene>
    <name evidence="2" type="ORF">BN1708_013224</name>
</gene>
<dbReference type="EMBL" id="CVQH01013224">
    <property type="protein sequence ID" value="CRK21792.1"/>
    <property type="molecule type" value="Genomic_DNA"/>
</dbReference>